<name>Q84YE4_SORBI</name>
<feature type="compositionally biased region" description="Basic and acidic residues" evidence="1">
    <location>
        <begin position="98"/>
        <end position="109"/>
    </location>
</feature>
<proteinExistence type="predicted"/>
<protein>
    <submittedName>
        <fullName evidence="2">Uncharacterized protein 14</fullName>
    </submittedName>
</protein>
<evidence type="ECO:0000313" key="2">
    <source>
        <dbReference type="EMBL" id="AAO16697.1"/>
    </source>
</evidence>
<accession>Q84YE4</accession>
<sequence length="109" mass="11818">MDSDFGWSRWWPWQIRREREGLGGGRLDTVGMARGWLRALAVVELARLGRGRGVMAAELGEKVMMAMRGGKKVTTGAESSSQAAAHSGLGGGSGGENEECRSRLLREKE</sequence>
<dbReference type="AlphaFoldDB" id="Q84YE4"/>
<organism evidence="2">
    <name type="scientific">Sorghum bicolor</name>
    <name type="common">Sorghum</name>
    <name type="synonym">Sorghum vulgare</name>
    <dbReference type="NCBI Taxonomy" id="4558"/>
    <lineage>
        <taxon>Eukaryota</taxon>
        <taxon>Viridiplantae</taxon>
        <taxon>Streptophyta</taxon>
        <taxon>Embryophyta</taxon>
        <taxon>Tracheophyta</taxon>
        <taxon>Spermatophyta</taxon>
        <taxon>Magnoliopsida</taxon>
        <taxon>Liliopsida</taxon>
        <taxon>Poales</taxon>
        <taxon>Poaceae</taxon>
        <taxon>PACMAD clade</taxon>
        <taxon>Panicoideae</taxon>
        <taxon>Andropogonodae</taxon>
        <taxon>Andropogoneae</taxon>
        <taxon>Sorghinae</taxon>
        <taxon>Sorghum</taxon>
    </lineage>
</organism>
<reference evidence="2" key="2">
    <citation type="submission" date="2002-08" db="EMBL/GenBank/DDBJ databases">
        <title>Sequence and physical map analysis of Rp1 region of maize and sorghum.</title>
        <authorList>
            <person name="Ramakrishna W."/>
            <person name="Emberton J."/>
            <person name="SanMiguel P."/>
            <person name="Ogden M."/>
            <person name="Llaca V."/>
            <person name="Linton E."/>
            <person name="Messing J."/>
            <person name="Bennetzen J.L."/>
        </authorList>
    </citation>
    <scope>NUCLEOTIDE SEQUENCE</scope>
</reference>
<reference evidence="2" key="1">
    <citation type="journal article" date="2002" name="Plant Physiol.">
        <title>Comparative sequence analysis of the sorghum Rph region and the maize Rp1 resistance gene complex.</title>
        <authorList>
            <person name="Ramakrishna W."/>
            <person name="Emberton J."/>
            <person name="SanMiguel P."/>
            <person name="Ogden M."/>
            <person name="Llaca V."/>
            <person name="Messing J."/>
            <person name="Bennetzen J.L."/>
        </authorList>
    </citation>
    <scope>NUCLEOTIDE SEQUENCE</scope>
</reference>
<feature type="region of interest" description="Disordered" evidence="1">
    <location>
        <begin position="70"/>
        <end position="109"/>
    </location>
</feature>
<gene>
    <name evidence="2" type="primary">14</name>
</gene>
<dbReference type="EMBL" id="AY144442">
    <property type="protein sequence ID" value="AAO16697.1"/>
    <property type="molecule type" value="Genomic_DNA"/>
</dbReference>
<evidence type="ECO:0000256" key="1">
    <source>
        <dbReference type="SAM" id="MobiDB-lite"/>
    </source>
</evidence>